<dbReference type="Pfam" id="PF09857">
    <property type="entry name" value="YjhX_toxin"/>
    <property type="match status" value="1"/>
</dbReference>
<evidence type="ECO:0000313" key="2">
    <source>
        <dbReference type="EMBL" id="MDE8651049.1"/>
    </source>
</evidence>
<evidence type="ECO:0000256" key="1">
    <source>
        <dbReference type="HAMAP-Rule" id="MF_00827"/>
    </source>
</evidence>
<dbReference type="Proteomes" id="UP001216253">
    <property type="component" value="Unassembled WGS sequence"/>
</dbReference>
<organism evidence="2 3">
    <name type="scientific">Novosphingobium album</name>
    <name type="common">ex Liu et al. 2023</name>
    <dbReference type="NCBI Taxonomy" id="3031130"/>
    <lineage>
        <taxon>Bacteria</taxon>
        <taxon>Pseudomonadati</taxon>
        <taxon>Pseudomonadota</taxon>
        <taxon>Alphaproteobacteria</taxon>
        <taxon>Sphingomonadales</taxon>
        <taxon>Sphingomonadaceae</taxon>
        <taxon>Novosphingobium</taxon>
    </lineage>
</organism>
<sequence>MNISRNEQRALHVLALGGCILHERDNGPKITSVTCITREGMILADFDLSVFTRLRRKRLIASRWGCPYRISKRGLASVRAQLDNQGSVTC</sequence>
<comment type="similarity">
    <text evidence="1">Belongs to the UPF0386 family.</text>
</comment>
<gene>
    <name evidence="2" type="ORF">PYV00_04855</name>
</gene>
<name>A0ABT5WLX3_9SPHN</name>
<dbReference type="HAMAP" id="MF_00827">
    <property type="entry name" value="UPF0386"/>
    <property type="match status" value="1"/>
</dbReference>
<dbReference type="NCBIfam" id="NF010240">
    <property type="entry name" value="PRK13687.1"/>
    <property type="match status" value="1"/>
</dbReference>
<comment type="caution">
    <text evidence="2">The sequence shown here is derived from an EMBL/GenBank/DDBJ whole genome shotgun (WGS) entry which is preliminary data.</text>
</comment>
<proteinExistence type="inferred from homology"/>
<accession>A0ABT5WLX3</accession>
<evidence type="ECO:0000313" key="3">
    <source>
        <dbReference type="Proteomes" id="UP001216253"/>
    </source>
</evidence>
<dbReference type="EMBL" id="JARESE010000012">
    <property type="protein sequence ID" value="MDE8651049.1"/>
    <property type="molecule type" value="Genomic_DNA"/>
</dbReference>
<protein>
    <recommendedName>
        <fullName evidence="1">UPF0386 protein PYV00_04855</fullName>
    </recommendedName>
</protein>
<reference evidence="2 3" key="1">
    <citation type="submission" date="2023-03" db="EMBL/GenBank/DDBJ databases">
        <title>NovoSphingobium album sp. nov. isolated from polycyclic aromatic hydrocarbons- and heavy-metal polluted soil.</title>
        <authorList>
            <person name="Liu Z."/>
            <person name="Wang K."/>
        </authorList>
    </citation>
    <scope>NUCLEOTIDE SEQUENCE [LARGE SCALE GENOMIC DNA]</scope>
    <source>
        <strain evidence="2 3">H3SJ31-1</strain>
    </source>
</reference>
<dbReference type="RefSeq" id="WP_275227143.1">
    <property type="nucleotide sequence ID" value="NZ_JARESE010000012.1"/>
</dbReference>
<dbReference type="InterPro" id="IPR018654">
    <property type="entry name" value="YjhX_toxin"/>
</dbReference>
<keyword evidence="3" id="KW-1185">Reference proteome</keyword>